<reference evidence="6 7" key="1">
    <citation type="submission" date="2020-08" db="EMBL/GenBank/DDBJ databases">
        <title>Bridging the membrane lipid divide: bacteria of the FCB group superphylum have the potential to synthesize archaeal ether lipids.</title>
        <authorList>
            <person name="Villanueva L."/>
            <person name="Von Meijenfeldt F.A.B."/>
            <person name="Westbye A.B."/>
            <person name="Yadav S."/>
            <person name="Hopmans E.C."/>
            <person name="Dutilh B.E."/>
            <person name="Sinninghe Damste J.S."/>
        </authorList>
    </citation>
    <scope>NUCLEOTIDE SEQUENCE [LARGE SCALE GENOMIC DNA]</scope>
    <source>
        <strain evidence="6">NIOZ-UU36</strain>
    </source>
</reference>
<protein>
    <submittedName>
        <fullName evidence="6">Penicillin acylase family protein</fullName>
    </submittedName>
</protein>
<comment type="cofactor">
    <cofactor evidence="5">
        <name>Ca(2+)</name>
        <dbReference type="ChEBI" id="CHEBI:29108"/>
    </cofactor>
    <text evidence="5">Binds 1 Ca(2+) ion per dimer.</text>
</comment>
<dbReference type="InterPro" id="IPR043147">
    <property type="entry name" value="Penicillin_amidase_A-knob"/>
</dbReference>
<dbReference type="Gene3D" id="3.60.20.10">
    <property type="entry name" value="Glutamine Phosphoribosylpyrophosphate, subunit 1, domain 1"/>
    <property type="match status" value="1"/>
</dbReference>
<name>A0A8J6TH78_9CHLR</name>
<dbReference type="InterPro" id="IPR029055">
    <property type="entry name" value="Ntn_hydrolases_N"/>
</dbReference>
<keyword evidence="2" id="KW-0378">Hydrolase</keyword>
<dbReference type="Pfam" id="PF01804">
    <property type="entry name" value="Penicil_amidase"/>
    <property type="match status" value="1"/>
</dbReference>
<dbReference type="EMBL" id="JACNJN010000026">
    <property type="protein sequence ID" value="MBC8333809.1"/>
    <property type="molecule type" value="Genomic_DNA"/>
</dbReference>
<dbReference type="GO" id="GO:0016811">
    <property type="term" value="F:hydrolase activity, acting on carbon-nitrogen (but not peptide) bonds, in linear amides"/>
    <property type="evidence" value="ECO:0007669"/>
    <property type="project" value="InterPro"/>
</dbReference>
<dbReference type="InterPro" id="IPR023343">
    <property type="entry name" value="Penicillin_amidase_dom1"/>
</dbReference>
<dbReference type="SUPFAM" id="SSF56235">
    <property type="entry name" value="N-terminal nucleophile aminohydrolases (Ntn hydrolases)"/>
    <property type="match status" value="1"/>
</dbReference>
<dbReference type="AlphaFoldDB" id="A0A8J6TH78"/>
<dbReference type="Gene3D" id="1.10.1400.10">
    <property type="match status" value="1"/>
</dbReference>
<evidence type="ECO:0000256" key="4">
    <source>
        <dbReference type="PIRSR" id="PIRSR001227-1"/>
    </source>
</evidence>
<comment type="caution">
    <text evidence="6">The sequence shown here is derived from an EMBL/GenBank/DDBJ whole genome shotgun (WGS) entry which is preliminary data.</text>
</comment>
<evidence type="ECO:0000256" key="1">
    <source>
        <dbReference type="ARBA" id="ARBA00006586"/>
    </source>
</evidence>
<dbReference type="Gene3D" id="2.30.120.10">
    <property type="match status" value="1"/>
</dbReference>
<proteinExistence type="inferred from homology"/>
<dbReference type="InterPro" id="IPR002692">
    <property type="entry name" value="S45"/>
</dbReference>
<evidence type="ECO:0000256" key="2">
    <source>
        <dbReference type="ARBA" id="ARBA00022801"/>
    </source>
</evidence>
<feature type="binding site" evidence="5">
    <location>
        <position position="202"/>
    </location>
    <ligand>
        <name>Ca(2+)</name>
        <dbReference type="ChEBI" id="CHEBI:29108"/>
    </ligand>
</feature>
<dbReference type="Proteomes" id="UP000614469">
    <property type="component" value="Unassembled WGS sequence"/>
</dbReference>
<dbReference type="InterPro" id="IPR043146">
    <property type="entry name" value="Penicillin_amidase_N_B-knob"/>
</dbReference>
<feature type="binding site" evidence="5">
    <location>
        <position position="360"/>
    </location>
    <ligand>
        <name>Ca(2+)</name>
        <dbReference type="ChEBI" id="CHEBI:29108"/>
    </ligand>
</feature>
<sequence length="848" mass="95063">MSPKIRNFLVGLIIFLFILGIGGSLLYKNWVKTNTPLSFPQVNGEINLKGLDDPVDVYRDEMGIPHIYASSLHDLFMAQGYVQAQDRFWQMDAWRHIGSGTLSEMFGSAQIETDAFLRTLGWKQTAELEYASAEGDAKLMLDAYAEGVNAYLDGRSGTELSLEYGILKLLNADYIPAPWTPINSLTWGKAMAWDLRGNMGAEIERAILLKTLTAEQVDMLFPPYPVDHPVIVPTIGENAALTDNKVMAVLSTPATTDLLENVKTNFALLESVLGPTGAGIGSNSWAIAGSRTDTGMPLLANDPHLGIQMPSIWHQIDLHCLPVTEDCSFESEGFSFPGVPGVIIGHNAKVAWGFTNVGPDVMDLYIERVNPEDPNQYEVNGEWVDFETRTEIIKVGGGDPEEIIVRLTRHGPVISDTYGPLKDEDLDKDKEPFKDKAGIDLPENYVVALSWTALEPGSVFEAIWGFDNAQNWEEFREASRGFGVPAQNLLYADVDGNIAYQMPGRVPVRANGDGRYPAPGWTDEYEWIDYIPFEEQPWLLNPQSGFIATANNQVNPWDYPYLISTDWAYGYRAERIVNMLESGPEKIDIAYIQQMQGDGKNLNAETLVPLLGQIPLEEHLAERYALLSTWDYQNNMDSAPAALFAVYWKNLLAVTFNDDLPEDYWPEGGSRWFEVMRNITPDENNFFWDDKETEEKEKRDDMFIRAFKLAVKEIEDLQGKDPSAWNWGELHTATFENQTLGQSGIGPIENLFNRGPFPTAGGESIVNATGWTTTDGYVVDWLPSMRMIVDLNDLDNSITVHTTGQSGHAGHPHYIDMADMWRNIEYYPMYWDQGSVVSNSEDHLRLVP</sequence>
<dbReference type="PIRSF" id="PIRSF001227">
    <property type="entry name" value="Pen_acylase"/>
    <property type="match status" value="1"/>
</dbReference>
<evidence type="ECO:0000313" key="7">
    <source>
        <dbReference type="Proteomes" id="UP000614469"/>
    </source>
</evidence>
<dbReference type="PANTHER" id="PTHR34218">
    <property type="entry name" value="PEPTIDASE S45 PENICILLIN AMIDASE"/>
    <property type="match status" value="1"/>
</dbReference>
<dbReference type="CDD" id="cd03747">
    <property type="entry name" value="Ntn_PGA_like"/>
    <property type="match status" value="1"/>
</dbReference>
<keyword evidence="5" id="KW-0106">Calcium</keyword>
<evidence type="ECO:0000256" key="5">
    <source>
        <dbReference type="PIRSR" id="PIRSR001227-2"/>
    </source>
</evidence>
<keyword evidence="3" id="KW-0865">Zymogen</keyword>
<evidence type="ECO:0000313" key="6">
    <source>
        <dbReference type="EMBL" id="MBC8333809.1"/>
    </source>
</evidence>
<dbReference type="PANTHER" id="PTHR34218:SF4">
    <property type="entry name" value="ACYL-HOMOSERINE LACTONE ACYLASE QUIP"/>
    <property type="match status" value="1"/>
</dbReference>
<accession>A0A8J6TH78</accession>
<dbReference type="Gene3D" id="1.10.439.10">
    <property type="entry name" value="Penicillin Amidohydrolase, domain 1"/>
    <property type="match status" value="1"/>
</dbReference>
<gene>
    <name evidence="6" type="ORF">H8E29_00950</name>
</gene>
<dbReference type="GO" id="GO:0046872">
    <property type="term" value="F:metal ion binding"/>
    <property type="evidence" value="ECO:0007669"/>
    <property type="project" value="UniProtKB-KW"/>
</dbReference>
<feature type="active site" description="Nucleophile" evidence="4">
    <location>
        <position position="282"/>
    </location>
</feature>
<keyword evidence="5" id="KW-0479">Metal-binding</keyword>
<organism evidence="6 7">
    <name type="scientific">Candidatus Desulfolinea nitratireducens</name>
    <dbReference type="NCBI Taxonomy" id="2841698"/>
    <lineage>
        <taxon>Bacteria</taxon>
        <taxon>Bacillati</taxon>
        <taxon>Chloroflexota</taxon>
        <taxon>Anaerolineae</taxon>
        <taxon>Anaerolineales</taxon>
        <taxon>Anaerolineales incertae sedis</taxon>
        <taxon>Candidatus Desulfolinea</taxon>
    </lineage>
</organism>
<comment type="similarity">
    <text evidence="1">Belongs to the peptidase S45 family.</text>
</comment>
<feature type="binding site" evidence="5">
    <location>
        <position position="363"/>
    </location>
    <ligand>
        <name>Ca(2+)</name>
        <dbReference type="ChEBI" id="CHEBI:29108"/>
    </ligand>
</feature>
<dbReference type="InterPro" id="IPR014395">
    <property type="entry name" value="Pen/GL7ACA/AHL_acylase"/>
</dbReference>
<evidence type="ECO:0000256" key="3">
    <source>
        <dbReference type="ARBA" id="ARBA00023145"/>
    </source>
</evidence>
<dbReference type="GO" id="GO:0017000">
    <property type="term" value="P:antibiotic biosynthetic process"/>
    <property type="evidence" value="ECO:0007669"/>
    <property type="project" value="InterPro"/>
</dbReference>